<dbReference type="PANTHER" id="PTHR46532:SF11">
    <property type="entry name" value="DYNEIN AXONEMAL HEAVY CHAIN 12"/>
    <property type="match status" value="1"/>
</dbReference>
<organism evidence="1 2">
    <name type="scientific">Schistosoma mattheei</name>
    <dbReference type="NCBI Taxonomy" id="31246"/>
    <lineage>
        <taxon>Eukaryota</taxon>
        <taxon>Metazoa</taxon>
        <taxon>Spiralia</taxon>
        <taxon>Lophotrochozoa</taxon>
        <taxon>Platyhelminthes</taxon>
        <taxon>Trematoda</taxon>
        <taxon>Digenea</taxon>
        <taxon>Strigeidida</taxon>
        <taxon>Schistosomatoidea</taxon>
        <taxon>Schistosomatidae</taxon>
        <taxon>Schistosoma</taxon>
    </lineage>
</organism>
<dbReference type="GO" id="GO:0045505">
    <property type="term" value="F:dynein intermediate chain binding"/>
    <property type="evidence" value="ECO:0007669"/>
    <property type="project" value="InterPro"/>
</dbReference>
<keyword evidence="2" id="KW-1185">Reference proteome</keyword>
<dbReference type="AlphaFoldDB" id="A0A183NSS2"/>
<sequence length="698" mass="81363">MSELALDDKRAEFIAEYILTSHKLKNDKWMKLWNTDDIKQKITNFFEKPDVTQLFILLMPSGFLTAENDFPVGSKSKASFFMKKSKEAIPKDGVITKYIFYGDLSYSPLDHFSVFVDEKNYSSWPSVVYEDVIKYAHGLKRQTDIVVGQAKGKTFLPLPIEQERLKEHVKEGKVNRSFIYAIESLVIDWSHQIHKVLLRDSSQPLLSGLHPTPLVELDFWKAKVENLENIYSQLCTPKVKQMAQILEQANSSYFVPFKEMFKSIVTALREAQDIDMHLTMMRTRLEDMEQAEFDQLSQHIEPIFDLICLVWASSKGYRQPARILVLLQELCNLMINQCRTNLDPYDILKGEAEEIQPKIEYTLKILHKFKNIYHQHRENLPKYFEIVSQKLNISDEITLWEFKNELAFSRYDSFVERVNSVHHLVSTAIEFLKLEKLVFGGIEGGSLNQRVTEIYESFCNKYKMFNDRTYDVLDPLNEEFCKDFADFNKHVQDLEHRLSNVIEHAVDDCPALEHFLKKLPPPQLTCFQLSNIIALRWPIYLYLKLSLFGIGLNRMKITNPDTLVISCIESLISILHTLLDRPIIKESFQPKYKLLTRMLNEEMDTVKNIYDYHVAGEKFRQEIPLLNSISSANDKSLTGDKSSEEKHDVKLGLNKKQPSYYSEIHKNMPRLSGNLKWANDLKSRITQPMEMINQLDLP</sequence>
<dbReference type="Proteomes" id="UP000269396">
    <property type="component" value="Unassembled WGS sequence"/>
</dbReference>
<dbReference type="GO" id="GO:0007018">
    <property type="term" value="P:microtubule-based movement"/>
    <property type="evidence" value="ECO:0007669"/>
    <property type="project" value="InterPro"/>
</dbReference>
<evidence type="ECO:0000313" key="1">
    <source>
        <dbReference type="EMBL" id="VDP27342.1"/>
    </source>
</evidence>
<dbReference type="PANTHER" id="PTHR46532">
    <property type="entry name" value="MALE FERTILITY FACTOR KL5"/>
    <property type="match status" value="1"/>
</dbReference>
<name>A0A183NSS2_9TREM</name>
<proteinExistence type="predicted"/>
<gene>
    <name evidence="1" type="ORF">SMTD_LOCUS5158</name>
</gene>
<dbReference type="InterPro" id="IPR026983">
    <property type="entry name" value="DHC"/>
</dbReference>
<dbReference type="InterPro" id="IPR013594">
    <property type="entry name" value="Dynein_heavy_tail"/>
</dbReference>
<accession>A0A183NSS2</accession>
<dbReference type="Pfam" id="PF08385">
    <property type="entry name" value="DHC_N1"/>
    <property type="match status" value="1"/>
</dbReference>
<dbReference type="STRING" id="31246.A0A183NSS2"/>
<evidence type="ECO:0000313" key="2">
    <source>
        <dbReference type="Proteomes" id="UP000269396"/>
    </source>
</evidence>
<dbReference type="GO" id="GO:0051959">
    <property type="term" value="F:dynein light intermediate chain binding"/>
    <property type="evidence" value="ECO:0007669"/>
    <property type="project" value="InterPro"/>
</dbReference>
<reference evidence="1 2" key="1">
    <citation type="submission" date="2018-11" db="EMBL/GenBank/DDBJ databases">
        <authorList>
            <consortium name="Pathogen Informatics"/>
        </authorList>
    </citation>
    <scope>NUCLEOTIDE SEQUENCE [LARGE SCALE GENOMIC DNA]</scope>
    <source>
        <strain>Denwood</strain>
        <strain evidence="2">Zambia</strain>
    </source>
</reference>
<dbReference type="EMBL" id="UZAL01026895">
    <property type="protein sequence ID" value="VDP27342.1"/>
    <property type="molecule type" value="Genomic_DNA"/>
</dbReference>
<dbReference type="GO" id="GO:0005858">
    <property type="term" value="C:axonemal dynein complex"/>
    <property type="evidence" value="ECO:0007669"/>
    <property type="project" value="TreeGrafter"/>
</dbReference>
<protein>
    <submittedName>
        <fullName evidence="1">Uncharacterized protein</fullName>
    </submittedName>
</protein>